<feature type="region of interest" description="Disordered" evidence="1">
    <location>
        <begin position="508"/>
        <end position="596"/>
    </location>
</feature>
<keyword evidence="3" id="KW-1185">Reference proteome</keyword>
<reference evidence="2 3" key="1">
    <citation type="submission" date="2016-02" db="EMBL/GenBank/DDBJ databases">
        <title>Genome analysis of coral dinoflagellate symbionts highlights evolutionary adaptations to a symbiotic lifestyle.</title>
        <authorList>
            <person name="Aranda M."/>
            <person name="Li Y."/>
            <person name="Liew Y.J."/>
            <person name="Baumgarten S."/>
            <person name="Simakov O."/>
            <person name="Wilson M."/>
            <person name="Piel J."/>
            <person name="Ashoor H."/>
            <person name="Bougouffa S."/>
            <person name="Bajic V.B."/>
            <person name="Ryu T."/>
            <person name="Ravasi T."/>
            <person name="Bayer T."/>
            <person name="Micklem G."/>
            <person name="Kim H."/>
            <person name="Bhak J."/>
            <person name="Lajeunesse T.C."/>
            <person name="Voolstra C.R."/>
        </authorList>
    </citation>
    <scope>NUCLEOTIDE SEQUENCE [LARGE SCALE GENOMIC DNA]</scope>
    <source>
        <strain evidence="2 3">CCMP2467</strain>
    </source>
</reference>
<protein>
    <submittedName>
        <fullName evidence="2">Uncharacterized protein</fullName>
    </submittedName>
</protein>
<dbReference type="Proteomes" id="UP000186817">
    <property type="component" value="Unassembled WGS sequence"/>
</dbReference>
<gene>
    <name evidence="2" type="ORF">AK812_SmicGene40575</name>
</gene>
<evidence type="ECO:0000256" key="1">
    <source>
        <dbReference type="SAM" id="MobiDB-lite"/>
    </source>
</evidence>
<dbReference type="InterPro" id="IPR001623">
    <property type="entry name" value="DnaJ_domain"/>
</dbReference>
<accession>A0A1Q9C8B8</accession>
<dbReference type="EMBL" id="LSRX01001516">
    <property type="protein sequence ID" value="OLP79160.1"/>
    <property type="molecule type" value="Genomic_DNA"/>
</dbReference>
<dbReference type="CDD" id="cd06257">
    <property type="entry name" value="DnaJ"/>
    <property type="match status" value="1"/>
</dbReference>
<evidence type="ECO:0000313" key="3">
    <source>
        <dbReference type="Proteomes" id="UP000186817"/>
    </source>
</evidence>
<organism evidence="2 3">
    <name type="scientific">Symbiodinium microadriaticum</name>
    <name type="common">Dinoflagellate</name>
    <name type="synonym">Zooxanthella microadriatica</name>
    <dbReference type="NCBI Taxonomy" id="2951"/>
    <lineage>
        <taxon>Eukaryota</taxon>
        <taxon>Sar</taxon>
        <taxon>Alveolata</taxon>
        <taxon>Dinophyceae</taxon>
        <taxon>Suessiales</taxon>
        <taxon>Symbiodiniaceae</taxon>
        <taxon>Symbiodinium</taxon>
    </lineage>
</organism>
<sequence length="1511" mass="168042">MAAMRGQACAALVILMTGQDQARISSLGFDKAELTYGYTFRLELGRWPQSGWLYFGEDPRVDPRWPGLTVSIEVGYGPPSGVLRRHRIWAGGVRQMEAMTAMIDRDQRNGIASGSASALHLIPRGLAVVVYCAMIFAAAADGAQVSSALLSSGFDSRASGTKPFCFLIAAVRVRVGVLEENLAAVAMSSSLYAAVASGEEVMSVSAPHLYSIIRRKFKFERLVVETCPEQDLRLLLDEVKGMKPKQIRRGKFKIMGETGAIRNFAFDAETGTFFRLQDGTLTILFHSMYHERPGAALMPLEDDLEFFDWASQEFHSGKHRLWHASCGRSTGLIAETSHAGGNCTGSWHRVVLNLVWAYSLLDGSPSSSTGPELGVAAFLKLQSERRSSSTRVGVHLCLEILWSSCAAMASFRARQLAIELVLNRTESLAARLGLRVFPDASAQQFFKKMRVLTHPDKNPDQRAQAEAAFKELDSLMEDYNMLSAMFPGDILGRSLRRGRREEALFQELRNPASTPNASPAAPKAAPAPKAAAEPSPAPKAAPKAAAEPSPAPKASPAAPEPKAKAEPKAKRGPGRPRKFGPPPQEASDAPASTGKRKAEDLFFTEEPVNRASIEAFMKLRGSRKVILESGYSLFETLGFFLVRAAADGYMKVTWRENKMPGDILGRRFSGVDSGMEPPEDSDFFDVPHSHACTSAFAHPRLIKEICRRGLEGWVDVDVVNSVFSQFEANFQECPDVVKRYNRDRDGMIAGVCEAYGCSRDVAKRLFIRLGFMGKLESWLEDYGLKRIEGPLEAELVCFGQDMRCFGEALVAKDTGYFELFKDKKYPLNSFMSAIYFKLERRFLDRMIAAVPEPAEVLSFEHDGLGIKLNGLSETALLEALNFDPMVKVEIKAPHDPLELAREQFPGEEWVGPTAVSGLQFDAAELHRALLVTRRCMQPMKPQKEGEPEPPSATDNAVDFGKVLAAHLEGDVLVPEGDNVFLQYLPDKGRWEAQKICDKGLHGFARQYSHIFEPVHCCWVDGVLQKRPRGDRLRPHVEVSYPLGKPSFLNTLAHESLIYLRCPAPKLDDPLRTNHRVLFEDGWVYDFRDGSFSRAKRSDFFKRSLPWKHCRPDWWGNEEVRKAAKELMELLKKSPRASVVEDSLRTEETFNMRRKDARRVIQLFEKLSAYDPFLKWLLASNEDVDEAIYVGKNFARALAGHPAFCELMWNCGPAQSGKDLGVSILQALAGTGSAGGYCATLKWGYCMKGANTSMEGCSPFLSATEGARFVFVSEVPNRRISMALLKPLCEQRGAEIASRGLYRGGNESFTPTALVVLTSNFQPRLAHDERQDTGSSTRVNVIAASSIFTENVRLPTHQQSDSRLADQVREGVLTPFAFHWLAEFYQLLDLVEHTKNVAPRPERIRQVSEMCFYVAPEESRWLQWLAKVTYTDSIEEASTIAEVHESGRSALQGSEEEGQLMPNLTSAGFTDKPRDARKRVYKRLVQGRDGRDVLRMVIAPKPEPHRFVGVDS</sequence>
<comment type="caution">
    <text evidence="2">The sequence shown here is derived from an EMBL/GenBank/DDBJ whole genome shotgun (WGS) entry which is preliminary data.</text>
</comment>
<evidence type="ECO:0000313" key="2">
    <source>
        <dbReference type="EMBL" id="OLP79160.1"/>
    </source>
</evidence>
<feature type="compositionally biased region" description="Low complexity" evidence="1">
    <location>
        <begin position="517"/>
        <end position="557"/>
    </location>
</feature>
<dbReference type="OrthoDB" id="422960at2759"/>
<name>A0A1Q9C8B8_SYMMI</name>
<proteinExistence type="predicted"/>